<protein>
    <recommendedName>
        <fullName evidence="3">Flagellar hook protein FlgE</fullName>
    </recommendedName>
</protein>
<evidence type="ECO:0000313" key="7">
    <source>
        <dbReference type="EMBL" id="GAG02305.1"/>
    </source>
</evidence>
<evidence type="ECO:0000259" key="5">
    <source>
        <dbReference type="Pfam" id="PF06429"/>
    </source>
</evidence>
<dbReference type="PANTHER" id="PTHR30435">
    <property type="entry name" value="FLAGELLAR PROTEIN"/>
    <property type="match status" value="1"/>
</dbReference>
<feature type="non-terminal residue" evidence="7">
    <location>
        <position position="272"/>
    </location>
</feature>
<dbReference type="InterPro" id="IPR020013">
    <property type="entry name" value="Flagellar_FlgE/F/G"/>
</dbReference>
<dbReference type="InterPro" id="IPR010930">
    <property type="entry name" value="Flg_bb/hook_C_dom"/>
</dbReference>
<evidence type="ECO:0000259" key="6">
    <source>
        <dbReference type="Pfam" id="PF07559"/>
    </source>
</evidence>
<dbReference type="GO" id="GO:0005829">
    <property type="term" value="C:cytosol"/>
    <property type="evidence" value="ECO:0007669"/>
    <property type="project" value="TreeGrafter"/>
</dbReference>
<evidence type="ECO:0000256" key="2">
    <source>
        <dbReference type="ARBA" id="ARBA00009677"/>
    </source>
</evidence>
<dbReference type="GO" id="GO:0009424">
    <property type="term" value="C:bacterial-type flagellum hook"/>
    <property type="evidence" value="ECO:0007669"/>
    <property type="project" value="TreeGrafter"/>
</dbReference>
<accession>X0U9S6</accession>
<gene>
    <name evidence="7" type="ORF">S01H1_34266</name>
</gene>
<dbReference type="NCBIfam" id="TIGR03506">
    <property type="entry name" value="FlgEFG_subfam"/>
    <property type="match status" value="1"/>
</dbReference>
<dbReference type="GO" id="GO:0071978">
    <property type="term" value="P:bacterial-type flagellum-dependent swarming motility"/>
    <property type="evidence" value="ECO:0007669"/>
    <property type="project" value="TreeGrafter"/>
</dbReference>
<dbReference type="InterPro" id="IPR037925">
    <property type="entry name" value="FlgE/F/G-like"/>
</dbReference>
<organism evidence="7">
    <name type="scientific">marine sediment metagenome</name>
    <dbReference type="NCBI Taxonomy" id="412755"/>
    <lineage>
        <taxon>unclassified sequences</taxon>
        <taxon>metagenomes</taxon>
        <taxon>ecological metagenomes</taxon>
    </lineage>
</organism>
<reference evidence="7" key="1">
    <citation type="journal article" date="2014" name="Front. Microbiol.">
        <title>High frequency of phylogenetically diverse reductive dehalogenase-homologous genes in deep subseafloor sedimentary metagenomes.</title>
        <authorList>
            <person name="Kawai M."/>
            <person name="Futagami T."/>
            <person name="Toyoda A."/>
            <person name="Takaki Y."/>
            <person name="Nishi S."/>
            <person name="Hori S."/>
            <person name="Arai W."/>
            <person name="Tsubouchi T."/>
            <person name="Morono Y."/>
            <person name="Uchiyama I."/>
            <person name="Ito T."/>
            <person name="Fujiyama A."/>
            <person name="Inagaki F."/>
            <person name="Takami H."/>
        </authorList>
    </citation>
    <scope>NUCLEOTIDE SEQUENCE</scope>
    <source>
        <strain evidence="7">Expedition CK06-06</strain>
    </source>
</reference>
<dbReference type="AlphaFoldDB" id="X0U9S6"/>
<comment type="caution">
    <text evidence="7">The sequence shown here is derived from an EMBL/GenBank/DDBJ whole genome shotgun (WGS) entry which is preliminary data.</text>
</comment>
<feature type="domain" description="Flagellar basal-body/hook protein C-terminal" evidence="5">
    <location>
        <begin position="245"/>
        <end position="272"/>
    </location>
</feature>
<dbReference type="Gene3D" id="2.60.98.20">
    <property type="entry name" value="Flagellar hook protein FlgE"/>
    <property type="match status" value="1"/>
</dbReference>
<dbReference type="PANTHER" id="PTHR30435:SF1">
    <property type="entry name" value="FLAGELLAR HOOK PROTEIN FLGE"/>
    <property type="match status" value="1"/>
</dbReference>
<comment type="subcellular location">
    <subcellularLocation>
        <location evidence="1">Bacterial flagellum basal body</location>
    </subcellularLocation>
</comment>
<dbReference type="GO" id="GO:0009425">
    <property type="term" value="C:bacterial-type flagellum basal body"/>
    <property type="evidence" value="ECO:0007669"/>
    <property type="project" value="UniProtKB-SubCell"/>
</dbReference>
<dbReference type="InterPro" id="IPR011491">
    <property type="entry name" value="FlgE_D2"/>
</dbReference>
<dbReference type="Pfam" id="PF06429">
    <property type="entry name" value="Flg_bbr_C"/>
    <property type="match status" value="1"/>
</dbReference>
<proteinExistence type="inferred from homology"/>
<comment type="similarity">
    <text evidence="2">Belongs to the flagella basal body rod proteins family.</text>
</comment>
<dbReference type="EMBL" id="BARS01021326">
    <property type="protein sequence ID" value="GAG02305.1"/>
    <property type="molecule type" value="Genomic_DNA"/>
</dbReference>
<evidence type="ECO:0000256" key="4">
    <source>
        <dbReference type="ARBA" id="ARBA00023143"/>
    </source>
</evidence>
<feature type="non-terminal residue" evidence="7">
    <location>
        <position position="1"/>
    </location>
</feature>
<name>X0U9S6_9ZZZZ</name>
<keyword evidence="4" id="KW-0975">Bacterial flagellum</keyword>
<dbReference type="Pfam" id="PF07559">
    <property type="entry name" value="FlgE_D2"/>
    <property type="match status" value="1"/>
</dbReference>
<dbReference type="SUPFAM" id="SSF117143">
    <property type="entry name" value="Flagellar hook protein flgE"/>
    <property type="match status" value="1"/>
</dbReference>
<feature type="domain" description="Flagellar hook protein FlgE D2" evidence="6">
    <location>
        <begin position="52"/>
        <end position="171"/>
    </location>
</feature>
<evidence type="ECO:0000256" key="3">
    <source>
        <dbReference type="ARBA" id="ARBA00019015"/>
    </source>
</evidence>
<sequence>TGSTADIVNGQIQLEDDLSGYSQADLILAYDPIASGTFELPKYFRLLTPGAEAMQNTDVEIFDTQGVNHVLSASFVKTTTPNTWDLVLLSITGDVDELVDRRIKGITFLNDGSYGGLGGSPADDSSFQVIFGNDPSATRTIAIDLGTVGEYDGVTLSGGSSTVSARGQDGYASGQLAGLSATREGVLMGLFTNGVRKEIAAIKLTTFQNPAGLSTLGNNYLGASGNSGDPVPTRGLAGGAGAVRSGSLEKSNVEVAAEFVNLIQAQNGFQAN</sequence>
<dbReference type="InterPro" id="IPR037058">
    <property type="entry name" value="Falgellar_hook_FlgE_sf"/>
</dbReference>
<evidence type="ECO:0000256" key="1">
    <source>
        <dbReference type="ARBA" id="ARBA00004117"/>
    </source>
</evidence>